<name>F2DPD2_HORVV</name>
<dbReference type="EMBL" id="AK365750">
    <property type="protein sequence ID" value="BAJ96953.1"/>
    <property type="molecule type" value="mRNA"/>
</dbReference>
<feature type="chain" id="PRO_5003275956" evidence="1">
    <location>
        <begin position="25"/>
        <end position="122"/>
    </location>
</feature>
<proteinExistence type="evidence at transcript level"/>
<keyword evidence="1" id="KW-0732">Signal</keyword>
<reference evidence="2" key="1">
    <citation type="journal article" date="2011" name="Plant Physiol.">
        <title>Comprehensive sequence analysis of 24,783 barley full-length cDNAs derived from 12 clone libraries.</title>
        <authorList>
            <person name="Matsumoto T."/>
            <person name="Tanaka T."/>
            <person name="Sakai H."/>
            <person name="Amano N."/>
            <person name="Kanamori H."/>
            <person name="Kurita K."/>
            <person name="Kikuta A."/>
            <person name="Kamiya K."/>
            <person name="Yamamoto M."/>
            <person name="Ikawa H."/>
            <person name="Fujii N."/>
            <person name="Hori K."/>
            <person name="Itoh T."/>
            <person name="Sato K."/>
        </authorList>
    </citation>
    <scope>NUCLEOTIDE SEQUENCE</scope>
    <source>
        <tissue evidence="2">Shoot and root</tissue>
    </source>
</reference>
<accession>F2DPD2</accession>
<sequence>MFSVLLQNHHRSLLVASLLLVVLSLNKNSTRPAAGRQVLDSTCSRGRNQHPFHLIIQVCFFFLPYLYGLTSHEDCRIVLSDGKDVGESAPTMINFEKSDQFCLAGQEFIVTAMHVYRGCEPL</sequence>
<evidence type="ECO:0000256" key="1">
    <source>
        <dbReference type="SAM" id="SignalP"/>
    </source>
</evidence>
<protein>
    <submittedName>
        <fullName evidence="2">Predicted protein</fullName>
    </submittedName>
</protein>
<organism evidence="2">
    <name type="scientific">Hordeum vulgare subsp. vulgare</name>
    <name type="common">Domesticated barley</name>
    <dbReference type="NCBI Taxonomy" id="112509"/>
    <lineage>
        <taxon>Eukaryota</taxon>
        <taxon>Viridiplantae</taxon>
        <taxon>Streptophyta</taxon>
        <taxon>Embryophyta</taxon>
        <taxon>Tracheophyta</taxon>
        <taxon>Spermatophyta</taxon>
        <taxon>Magnoliopsida</taxon>
        <taxon>Liliopsida</taxon>
        <taxon>Poales</taxon>
        <taxon>Poaceae</taxon>
        <taxon>BOP clade</taxon>
        <taxon>Pooideae</taxon>
        <taxon>Triticodae</taxon>
        <taxon>Triticeae</taxon>
        <taxon>Hordeinae</taxon>
        <taxon>Hordeum</taxon>
    </lineage>
</organism>
<dbReference type="AlphaFoldDB" id="F2DPD2"/>
<feature type="signal peptide" evidence="1">
    <location>
        <begin position="1"/>
        <end position="24"/>
    </location>
</feature>
<evidence type="ECO:0000313" key="2">
    <source>
        <dbReference type="EMBL" id="BAJ96953.1"/>
    </source>
</evidence>